<dbReference type="PANTHER" id="PTHR43033">
    <property type="entry name" value="TRNA(ILE)-LYSIDINE SYNTHASE-RELATED"/>
    <property type="match status" value="1"/>
</dbReference>
<organism evidence="8 9">
    <name type="scientific">Brevundimonas subvibrioides (strain ATCC 15264 / DSM 4735 / LMG 14903 / NBRC 16000 / CB 81)</name>
    <name type="common">Caulobacter subvibrioides</name>
    <dbReference type="NCBI Taxonomy" id="633149"/>
    <lineage>
        <taxon>Bacteria</taxon>
        <taxon>Pseudomonadati</taxon>
        <taxon>Pseudomonadota</taxon>
        <taxon>Alphaproteobacteria</taxon>
        <taxon>Caulobacterales</taxon>
        <taxon>Caulobacteraceae</taxon>
        <taxon>Brevundimonas</taxon>
    </lineage>
</organism>
<name>D9QML1_BRESC</name>
<dbReference type="EC" id="6.3.4.19" evidence="1"/>
<keyword evidence="9" id="KW-1185">Reference proteome</keyword>
<protein>
    <recommendedName>
        <fullName evidence="1">tRNA(Ile)-lysidine synthetase</fullName>
        <ecNumber evidence="1">6.3.4.19</ecNumber>
    </recommendedName>
</protein>
<keyword evidence="3" id="KW-0819">tRNA processing</keyword>
<dbReference type="GO" id="GO:0008033">
    <property type="term" value="P:tRNA processing"/>
    <property type="evidence" value="ECO:0007669"/>
    <property type="project" value="UniProtKB-KW"/>
</dbReference>
<comment type="catalytic activity">
    <reaction evidence="6">
        <text>cytidine(34) in tRNA(Ile2) + L-lysine + ATP = lysidine(34) in tRNA(Ile2) + AMP + diphosphate + H(+)</text>
        <dbReference type="Rhea" id="RHEA:43744"/>
        <dbReference type="Rhea" id="RHEA-COMP:10625"/>
        <dbReference type="Rhea" id="RHEA-COMP:10670"/>
        <dbReference type="ChEBI" id="CHEBI:15378"/>
        <dbReference type="ChEBI" id="CHEBI:30616"/>
        <dbReference type="ChEBI" id="CHEBI:32551"/>
        <dbReference type="ChEBI" id="CHEBI:33019"/>
        <dbReference type="ChEBI" id="CHEBI:82748"/>
        <dbReference type="ChEBI" id="CHEBI:83665"/>
        <dbReference type="ChEBI" id="CHEBI:456215"/>
        <dbReference type="EC" id="6.3.4.19"/>
    </reaction>
</comment>
<dbReference type="InterPro" id="IPR014729">
    <property type="entry name" value="Rossmann-like_a/b/a_fold"/>
</dbReference>
<dbReference type="PANTHER" id="PTHR43033:SF1">
    <property type="entry name" value="TRNA(ILE)-LYSIDINE SYNTHASE-RELATED"/>
    <property type="match status" value="1"/>
</dbReference>
<dbReference type="OrthoDB" id="9807403at2"/>
<evidence type="ECO:0000256" key="5">
    <source>
        <dbReference type="ARBA" id="ARBA00022840"/>
    </source>
</evidence>
<dbReference type="eggNOG" id="COG0037">
    <property type="taxonomic scope" value="Bacteria"/>
</dbReference>
<dbReference type="InterPro" id="IPR012094">
    <property type="entry name" value="tRNA_Ile_lys_synt"/>
</dbReference>
<dbReference type="InterPro" id="IPR011063">
    <property type="entry name" value="TilS/TtcA_N"/>
</dbReference>
<dbReference type="SUPFAM" id="SSF52402">
    <property type="entry name" value="Adenine nucleotide alpha hydrolases-like"/>
    <property type="match status" value="1"/>
</dbReference>
<dbReference type="KEGG" id="bsb:Bresu_0867"/>
<gene>
    <name evidence="8" type="ordered locus">Bresu_0867</name>
</gene>
<dbReference type="GO" id="GO:0005524">
    <property type="term" value="F:ATP binding"/>
    <property type="evidence" value="ECO:0007669"/>
    <property type="project" value="UniProtKB-KW"/>
</dbReference>
<dbReference type="GO" id="GO:0032267">
    <property type="term" value="F:tRNA(Ile)-lysidine synthase activity"/>
    <property type="evidence" value="ECO:0007669"/>
    <property type="project" value="UniProtKB-EC"/>
</dbReference>
<dbReference type="BioCyc" id="BSUB633149:G1GM8-867-MONOMER"/>
<proteinExistence type="predicted"/>
<dbReference type="Gene3D" id="3.40.50.620">
    <property type="entry name" value="HUPs"/>
    <property type="match status" value="1"/>
</dbReference>
<evidence type="ECO:0000313" key="9">
    <source>
        <dbReference type="Proteomes" id="UP000002696"/>
    </source>
</evidence>
<feature type="domain" description="tRNA(Ile)-lysidine/2-thiocytidine synthase N-terminal" evidence="7">
    <location>
        <begin position="1"/>
        <end position="159"/>
    </location>
</feature>
<evidence type="ECO:0000256" key="3">
    <source>
        <dbReference type="ARBA" id="ARBA00022694"/>
    </source>
</evidence>
<evidence type="ECO:0000256" key="2">
    <source>
        <dbReference type="ARBA" id="ARBA00022598"/>
    </source>
</evidence>
<accession>D9QML1</accession>
<keyword evidence="2" id="KW-0436">Ligase</keyword>
<dbReference type="InParanoid" id="D9QML1"/>
<evidence type="ECO:0000256" key="6">
    <source>
        <dbReference type="ARBA" id="ARBA00048539"/>
    </source>
</evidence>
<evidence type="ECO:0000256" key="1">
    <source>
        <dbReference type="ARBA" id="ARBA00013267"/>
    </source>
</evidence>
<evidence type="ECO:0000259" key="7">
    <source>
        <dbReference type="Pfam" id="PF01171"/>
    </source>
</evidence>
<evidence type="ECO:0000256" key="4">
    <source>
        <dbReference type="ARBA" id="ARBA00022741"/>
    </source>
</evidence>
<dbReference type="AlphaFoldDB" id="D9QML1"/>
<dbReference type="CDD" id="cd01992">
    <property type="entry name" value="TilS_N"/>
    <property type="match status" value="1"/>
</dbReference>
<dbReference type="Pfam" id="PF01171">
    <property type="entry name" value="ATP_bind_3"/>
    <property type="match status" value="1"/>
</dbReference>
<dbReference type="STRING" id="633149.Bresu_0867"/>
<sequence>MALLHIAAGWARAAGRRLLAITVDHGLNPDAAAWSRRCAEAARAVGADWVERRWEGDKPATGLPAAARHARHALIAEAARDAGAKVVLIAHTANDIAESDWMRARGTMLGGLREWSPSPAWPEGRGLMLLRPMVNERREDLRGWLRSAGEGWIEDPGNEGFGRGKARRALLPLPEGEGLSVLERSDWERERVRGLALAGSHRNPSPFRLKAHRSALRASSALPLGEGFIWAGEALAMNLLCAAGHDRLPRSERLAALADRLAGGDPFTATLAGARIEASPDRMIIGREAGELKRRPPGPLALDTDTPAVWDGRYEITACAAGWSVVPALGRLNRLSKADRALADTVPPWGRGALPVLIRDGSDAPVLAWREAEVRALAPRRLSLALGETTQECDLHGTIHGETPPPDLF</sequence>
<reference evidence="9" key="1">
    <citation type="journal article" date="2011" name="J. Bacteriol.">
        <title>Genome sequences of eight morphologically diverse alphaproteobacteria.</title>
        <authorList>
            <consortium name="US DOE Joint Genome Institute"/>
            <person name="Brown P.J."/>
            <person name="Kysela D.T."/>
            <person name="Buechlein A."/>
            <person name="Hemmerich C."/>
            <person name="Brun Y.V."/>
        </authorList>
    </citation>
    <scope>NUCLEOTIDE SEQUENCE [LARGE SCALE GENOMIC DNA]</scope>
    <source>
        <strain evidence="9">ATCC 15264 / DSM 4735 / LMG 14903 / NBRC 16000 / CB 81</strain>
    </source>
</reference>
<dbReference type="InterPro" id="IPR012795">
    <property type="entry name" value="tRNA_Ile_lys_synt_N"/>
</dbReference>
<keyword evidence="4" id="KW-0547">Nucleotide-binding</keyword>
<evidence type="ECO:0000313" key="8">
    <source>
        <dbReference type="EMBL" id="ADL00181.1"/>
    </source>
</evidence>
<dbReference type="HOGENOM" id="CLU_018869_3_2_5"/>
<dbReference type="EMBL" id="CP002102">
    <property type="protein sequence ID" value="ADL00181.1"/>
    <property type="molecule type" value="Genomic_DNA"/>
</dbReference>
<keyword evidence="5" id="KW-0067">ATP-binding</keyword>
<dbReference type="Proteomes" id="UP000002696">
    <property type="component" value="Chromosome"/>
</dbReference>